<dbReference type="PANTHER" id="PTHR33608:SF6">
    <property type="entry name" value="BLL2464 PROTEIN"/>
    <property type="match status" value="1"/>
</dbReference>
<dbReference type="KEGG" id="aym:YM304_15760"/>
<dbReference type="OrthoDB" id="9776116at2"/>
<proteinExistence type="predicted"/>
<evidence type="ECO:0000259" key="2">
    <source>
        <dbReference type="Pfam" id="PF01882"/>
    </source>
</evidence>
<evidence type="ECO:0000313" key="4">
    <source>
        <dbReference type="Proteomes" id="UP000011863"/>
    </source>
</evidence>
<keyword evidence="4" id="KW-1185">Reference proteome</keyword>
<reference evidence="3 4" key="1">
    <citation type="journal article" date="2013" name="Int. J. Syst. Evol. Microbiol.">
        <title>Ilumatobacter nonamiense sp. nov. and Ilumatobacter coccineum sp. nov., isolated from seashore sand.</title>
        <authorList>
            <person name="Matsumoto A."/>
            <person name="Kasai H."/>
            <person name="Matsuo Y."/>
            <person name="Shizuri Y."/>
            <person name="Ichikawa N."/>
            <person name="Fujita N."/>
            <person name="Omura S."/>
            <person name="Takahashi Y."/>
        </authorList>
    </citation>
    <scope>NUCLEOTIDE SEQUENCE [LARGE SCALE GENOMIC DNA]</scope>
    <source>
        <strain evidence="4">NBRC 103263 / KCTC 29153 / YM16-304</strain>
    </source>
</reference>
<dbReference type="Pfam" id="PF01882">
    <property type="entry name" value="DUF58"/>
    <property type="match status" value="1"/>
</dbReference>
<dbReference type="AlphaFoldDB" id="A0A6C7E5V7"/>
<evidence type="ECO:0000313" key="3">
    <source>
        <dbReference type="EMBL" id="BAN01890.1"/>
    </source>
</evidence>
<organism evidence="3 4">
    <name type="scientific">Ilumatobacter coccineus (strain NBRC 103263 / KCTC 29153 / YM16-304)</name>
    <dbReference type="NCBI Taxonomy" id="1313172"/>
    <lineage>
        <taxon>Bacteria</taxon>
        <taxon>Bacillati</taxon>
        <taxon>Actinomycetota</taxon>
        <taxon>Acidimicrobiia</taxon>
        <taxon>Acidimicrobiales</taxon>
        <taxon>Ilumatobacteraceae</taxon>
        <taxon>Ilumatobacter</taxon>
    </lineage>
</organism>
<dbReference type="PANTHER" id="PTHR33608">
    <property type="entry name" value="BLL2464 PROTEIN"/>
    <property type="match status" value="1"/>
</dbReference>
<feature type="domain" description="DUF58" evidence="2">
    <location>
        <begin position="66"/>
        <end position="279"/>
    </location>
</feature>
<dbReference type="Proteomes" id="UP000011863">
    <property type="component" value="Chromosome"/>
</dbReference>
<accession>A0A6C7E5V7</accession>
<feature type="region of interest" description="Disordered" evidence="1">
    <location>
        <begin position="52"/>
        <end position="75"/>
    </location>
</feature>
<gene>
    <name evidence="3" type="ORF">YM304_15760</name>
</gene>
<feature type="region of interest" description="Disordered" evidence="1">
    <location>
        <begin position="1"/>
        <end position="22"/>
    </location>
</feature>
<evidence type="ECO:0000256" key="1">
    <source>
        <dbReference type="SAM" id="MobiDB-lite"/>
    </source>
</evidence>
<dbReference type="RefSeq" id="WP_015441137.1">
    <property type="nucleotide sequence ID" value="NC_020520.1"/>
</dbReference>
<name>A0A6C7E5V7_ILUCY</name>
<protein>
    <recommendedName>
        <fullName evidence="2">DUF58 domain-containing protein</fullName>
    </recommendedName>
</protein>
<feature type="compositionally biased region" description="Pro residues" evidence="1">
    <location>
        <begin position="7"/>
        <end position="17"/>
    </location>
</feature>
<dbReference type="InterPro" id="IPR002881">
    <property type="entry name" value="DUF58"/>
</dbReference>
<dbReference type="EMBL" id="AP012057">
    <property type="protein sequence ID" value="BAN01890.1"/>
    <property type="molecule type" value="Genomic_DNA"/>
</dbReference>
<sequence length="324" mass="35083">MVDSPPTTAPTTPPPAPIHAWVSGPTPDATAEMLRSMELMINRRLDGVLHGNYQGLTPGHGSEPGESRPYQPGDDVRRIDWNVTARTNETYVREQIADRDLLAWVVIDVSATMRFGTTENDKAQTAMAAAATVGFLTARNQNRLGAVLVAGPNIRVMQPRAGKNQVRAILSSLASAPSAEGAGRADLAGALERVGAIAKRRGFVAVISDFTGDDWQGPLGRLGLRHDLLAISVHDPREMDVPPIGLVELVDPATGLSREIRVTKKVQDRYREAAATERHRRNDALGRSGAELIEISTADDWLGSIIEHVQNRRVQAVRGGVLKR</sequence>